<keyword evidence="2" id="KW-0472">Membrane</keyword>
<feature type="transmembrane region" description="Helical" evidence="2">
    <location>
        <begin position="143"/>
        <end position="164"/>
    </location>
</feature>
<proteinExistence type="predicted"/>
<protein>
    <submittedName>
        <fullName evidence="3">Uncharacterized protein</fullName>
    </submittedName>
</protein>
<feature type="transmembrane region" description="Helical" evidence="2">
    <location>
        <begin position="24"/>
        <end position="42"/>
    </location>
</feature>
<gene>
    <name evidence="3" type="ORF">ABID16_002136</name>
</gene>
<feature type="coiled-coil region" evidence="1">
    <location>
        <begin position="58"/>
        <end position="97"/>
    </location>
</feature>
<keyword evidence="2" id="KW-1133">Transmembrane helix</keyword>
<comment type="caution">
    <text evidence="3">The sequence shown here is derived from an EMBL/GenBank/DDBJ whole genome shotgun (WGS) entry which is preliminary data.</text>
</comment>
<keyword evidence="2" id="KW-0812">Transmembrane</keyword>
<keyword evidence="1" id="KW-0175">Coiled coil</keyword>
<dbReference type="Proteomes" id="UP001549047">
    <property type="component" value="Unassembled WGS sequence"/>
</dbReference>
<keyword evidence="4" id="KW-1185">Reference proteome</keyword>
<name>A0ABV2IZ82_9HYPH</name>
<dbReference type="RefSeq" id="WP_354556310.1">
    <property type="nucleotide sequence ID" value="NZ_JBEPMB010000002.1"/>
</dbReference>
<dbReference type="EMBL" id="JBEPMB010000002">
    <property type="protein sequence ID" value="MET3613807.1"/>
    <property type="molecule type" value="Genomic_DNA"/>
</dbReference>
<organism evidence="3 4">
    <name type="scientific">Rhizobium aquaticum</name>
    <dbReference type="NCBI Taxonomy" id="1549636"/>
    <lineage>
        <taxon>Bacteria</taxon>
        <taxon>Pseudomonadati</taxon>
        <taxon>Pseudomonadota</taxon>
        <taxon>Alphaproteobacteria</taxon>
        <taxon>Hyphomicrobiales</taxon>
        <taxon>Rhizobiaceae</taxon>
        <taxon>Rhizobium/Agrobacterium group</taxon>
        <taxon>Rhizobium</taxon>
    </lineage>
</organism>
<evidence type="ECO:0000256" key="2">
    <source>
        <dbReference type="SAM" id="Phobius"/>
    </source>
</evidence>
<accession>A0ABV2IZ82</accession>
<sequence>MQDSDLKSLYQDIYIYLNSHVSNLLYVAVASVVLVALMQALVGRMYATLRLSVLSPVERRKSLEIEEVEALRRKIENEKDKEKKLELEALRASLKSQFEENLKDSLRYKDGQPTSNWKEVLIQSRSRLIEEEDRLSSRSSTNLIYGIIFSAFSLIIIFVILVIFPASKIPENWYEFAAYYGSRFTFIIISQILASFFLKMYVSNEKDILKNKNEITNIELRLTAGLMASDKDSQLNAVSAALSKEERNFIIGKGEKIAPDFNKETTTMVIEIVEAILKHLPNSGRAAKDD</sequence>
<feature type="transmembrane region" description="Helical" evidence="2">
    <location>
        <begin position="184"/>
        <end position="202"/>
    </location>
</feature>
<evidence type="ECO:0000256" key="1">
    <source>
        <dbReference type="SAM" id="Coils"/>
    </source>
</evidence>
<evidence type="ECO:0000313" key="3">
    <source>
        <dbReference type="EMBL" id="MET3613807.1"/>
    </source>
</evidence>
<evidence type="ECO:0000313" key="4">
    <source>
        <dbReference type="Proteomes" id="UP001549047"/>
    </source>
</evidence>
<reference evidence="3 4" key="1">
    <citation type="submission" date="2024-06" db="EMBL/GenBank/DDBJ databases">
        <title>Genomic Encyclopedia of Type Strains, Phase IV (KMG-IV): sequencing the most valuable type-strain genomes for metagenomic binning, comparative biology and taxonomic classification.</title>
        <authorList>
            <person name="Goeker M."/>
        </authorList>
    </citation>
    <scope>NUCLEOTIDE SEQUENCE [LARGE SCALE GENOMIC DNA]</scope>
    <source>
        <strain evidence="3 4">DSM 29780</strain>
    </source>
</reference>